<accession>A6P1G9</accession>
<name>A6P1G9_9FIRM</name>
<comment type="caution">
    <text evidence="2">The sequence shown here is derived from an EMBL/GenBank/DDBJ whole genome shotgun (WGS) entry which is preliminary data.</text>
</comment>
<evidence type="ECO:0000313" key="2">
    <source>
        <dbReference type="EMBL" id="EDM97861.1"/>
    </source>
</evidence>
<protein>
    <submittedName>
        <fullName evidence="2">Uncharacterized protein</fullName>
    </submittedName>
</protein>
<keyword evidence="3" id="KW-1185">Reference proteome</keyword>
<keyword evidence="1" id="KW-0812">Transmembrane</keyword>
<keyword evidence="1" id="KW-0472">Membrane</keyword>
<organism evidence="2 3">
    <name type="scientific">Pseudoflavonifractor capillosus ATCC 29799</name>
    <dbReference type="NCBI Taxonomy" id="411467"/>
    <lineage>
        <taxon>Bacteria</taxon>
        <taxon>Bacillati</taxon>
        <taxon>Bacillota</taxon>
        <taxon>Clostridia</taxon>
        <taxon>Eubacteriales</taxon>
        <taxon>Oscillospiraceae</taxon>
        <taxon>Pseudoflavonifractor</taxon>
    </lineage>
</organism>
<dbReference type="Proteomes" id="UP000003639">
    <property type="component" value="Unassembled WGS sequence"/>
</dbReference>
<reference evidence="2 3" key="2">
    <citation type="submission" date="2007-06" db="EMBL/GenBank/DDBJ databases">
        <title>Draft genome sequence of Pseudoflavonifractor capillosus ATCC 29799.</title>
        <authorList>
            <person name="Sudarsanam P."/>
            <person name="Ley R."/>
            <person name="Guruge J."/>
            <person name="Turnbaugh P.J."/>
            <person name="Mahowald M."/>
            <person name="Liep D."/>
            <person name="Gordon J."/>
        </authorList>
    </citation>
    <scope>NUCLEOTIDE SEQUENCE [LARGE SCALE GENOMIC DNA]</scope>
    <source>
        <strain evidence="2 3">ATCC 29799</strain>
    </source>
</reference>
<dbReference type="STRING" id="411467.BACCAP_04336"/>
<dbReference type="AlphaFoldDB" id="A6P1G9"/>
<evidence type="ECO:0000256" key="1">
    <source>
        <dbReference type="SAM" id="Phobius"/>
    </source>
</evidence>
<feature type="transmembrane region" description="Helical" evidence="1">
    <location>
        <begin position="33"/>
        <end position="49"/>
    </location>
</feature>
<sequence length="72" mass="8704">MFPLYTVASIAYYLGAPEYKKDDADYKEWFKKWYHMMSILLVRLFISLTKKRKMIIMQEVSKMPLLMSIMVK</sequence>
<evidence type="ECO:0000313" key="3">
    <source>
        <dbReference type="Proteomes" id="UP000003639"/>
    </source>
</evidence>
<proteinExistence type="predicted"/>
<reference evidence="2 3" key="1">
    <citation type="submission" date="2007-04" db="EMBL/GenBank/DDBJ databases">
        <authorList>
            <person name="Fulton L."/>
            <person name="Clifton S."/>
            <person name="Fulton B."/>
            <person name="Xu J."/>
            <person name="Minx P."/>
            <person name="Pepin K.H."/>
            <person name="Johnson M."/>
            <person name="Thiruvilangam P."/>
            <person name="Bhonagiri V."/>
            <person name="Nash W.E."/>
            <person name="Mardis E.R."/>
            <person name="Wilson R.K."/>
        </authorList>
    </citation>
    <scope>NUCLEOTIDE SEQUENCE [LARGE SCALE GENOMIC DNA]</scope>
    <source>
        <strain evidence="2 3">ATCC 29799</strain>
    </source>
</reference>
<keyword evidence="1" id="KW-1133">Transmembrane helix</keyword>
<gene>
    <name evidence="2" type="ORF">BACCAP_04336</name>
</gene>
<dbReference type="EMBL" id="AAXG02000047">
    <property type="protein sequence ID" value="EDM97861.1"/>
    <property type="molecule type" value="Genomic_DNA"/>
</dbReference>